<keyword evidence="2 6" id="KW-0689">Ribosomal protein</keyword>
<comment type="function">
    <text evidence="5">This is one of the proteins that bind and probably mediate the attachment of the 5S RNA into the large ribosomal subunit, where it forms part of the central protuberance. In the 70S ribosome it contacts protein S13 of the 30S subunit (bridge B1b), connecting the 2 subunits; this bridge is implicated in subunit movement. Contacts the P site tRNA; the 5S rRNA and some of its associated proteins might help stabilize positioning of ribosome-bound tRNAs.</text>
</comment>
<dbReference type="NCBIfam" id="NF000585">
    <property type="entry name" value="PRK00010.1"/>
    <property type="match status" value="1"/>
</dbReference>
<dbReference type="PANTHER" id="PTHR11994">
    <property type="entry name" value="60S RIBOSOMAL PROTEIN L11-RELATED"/>
    <property type="match status" value="1"/>
</dbReference>
<keyword evidence="3 6" id="KW-0687">Ribonucleoprotein</keyword>
<feature type="domain" description="Large ribosomal subunit protein uL5 N-terminal" evidence="8">
    <location>
        <begin position="38"/>
        <end position="94"/>
    </location>
</feature>
<keyword evidence="6" id="KW-0694">RNA-binding</keyword>
<dbReference type="PIRSF" id="PIRSF002161">
    <property type="entry name" value="Ribosomal_L5"/>
    <property type="match status" value="1"/>
</dbReference>
<dbReference type="InterPro" id="IPR002132">
    <property type="entry name" value="Ribosomal_uL5"/>
</dbReference>
<dbReference type="RefSeq" id="WP_043584316.1">
    <property type="nucleotide sequence ID" value="NZ_QWEC01000023.1"/>
</dbReference>
<dbReference type="GO" id="GO:1990904">
    <property type="term" value="C:ribonucleoprotein complex"/>
    <property type="evidence" value="ECO:0007669"/>
    <property type="project" value="UniProtKB-KW"/>
</dbReference>
<dbReference type="AlphaFoldDB" id="A0A399NWS6"/>
<dbReference type="InterPro" id="IPR022803">
    <property type="entry name" value="Ribosomal_uL5_dom_sf"/>
</dbReference>
<comment type="subunit">
    <text evidence="6">Part of the 50S ribosomal subunit; part of the 5S rRNA/L5/L18/L25 subcomplex. Contacts the 5S rRNA and the P site tRNA. Forms a bridge to the 30S subunit in the 70S ribosome.</text>
</comment>
<dbReference type="GO" id="GO:0003735">
    <property type="term" value="F:structural constituent of ribosome"/>
    <property type="evidence" value="ECO:0007669"/>
    <property type="project" value="InterPro"/>
</dbReference>
<evidence type="ECO:0000259" key="9">
    <source>
        <dbReference type="Pfam" id="PF00673"/>
    </source>
</evidence>
<evidence type="ECO:0000256" key="1">
    <source>
        <dbReference type="ARBA" id="ARBA00008553"/>
    </source>
</evidence>
<protein>
    <recommendedName>
        <fullName evidence="4 6">Large ribosomal subunit protein uL5</fullName>
    </recommendedName>
</protein>
<keyword evidence="6" id="KW-0820">tRNA-binding</keyword>
<evidence type="ECO:0000256" key="4">
    <source>
        <dbReference type="ARBA" id="ARBA00035245"/>
    </source>
</evidence>
<dbReference type="GO" id="GO:0019843">
    <property type="term" value="F:rRNA binding"/>
    <property type="evidence" value="ECO:0007669"/>
    <property type="project" value="UniProtKB-UniRule"/>
</dbReference>
<dbReference type="Pfam" id="PF00673">
    <property type="entry name" value="Ribosomal_L5_C"/>
    <property type="match status" value="1"/>
</dbReference>
<keyword evidence="6" id="KW-0699">rRNA-binding</keyword>
<name>A0A399NWS6_9MICO</name>
<dbReference type="HAMAP" id="MF_01333_B">
    <property type="entry name" value="Ribosomal_uL5_B"/>
    <property type="match status" value="1"/>
</dbReference>
<comment type="function">
    <text evidence="6">This is 1 of the proteins that bind and probably mediate the attachment of the 5S RNA into the large ribosomal subunit, where it forms part of the central protuberance. In the 70S ribosome it contacts protein S13 of the 30S subunit (bridge B1b), connecting the 2 subunits; this bridge is implicated in subunit movement. Contacts the P site tRNA; the 5S rRNA and some of its associated proteins might help stabilize positioning of ribosome-bound tRNAs.</text>
</comment>
<evidence type="ECO:0000259" key="8">
    <source>
        <dbReference type="Pfam" id="PF00281"/>
    </source>
</evidence>
<dbReference type="GO" id="GO:0006412">
    <property type="term" value="P:translation"/>
    <property type="evidence" value="ECO:0007669"/>
    <property type="project" value="UniProtKB-UniRule"/>
</dbReference>
<evidence type="ECO:0000256" key="3">
    <source>
        <dbReference type="ARBA" id="ARBA00023274"/>
    </source>
</evidence>
<evidence type="ECO:0000256" key="7">
    <source>
        <dbReference type="RuleBase" id="RU003930"/>
    </source>
</evidence>
<dbReference type="InterPro" id="IPR020930">
    <property type="entry name" value="Ribosomal_uL5_bac-type"/>
</dbReference>
<proteinExistence type="inferred from homology"/>
<dbReference type="Gene3D" id="3.30.1440.10">
    <property type="match status" value="1"/>
</dbReference>
<dbReference type="GO" id="GO:0000049">
    <property type="term" value="F:tRNA binding"/>
    <property type="evidence" value="ECO:0007669"/>
    <property type="project" value="UniProtKB-UniRule"/>
</dbReference>
<dbReference type="Proteomes" id="UP000266298">
    <property type="component" value="Unassembled WGS sequence"/>
</dbReference>
<gene>
    <name evidence="6" type="primary">rplE</name>
    <name evidence="10" type="ORF">DZF96_03130</name>
</gene>
<feature type="domain" description="Large ribosomal subunit protein uL5 C-terminal" evidence="9">
    <location>
        <begin position="99"/>
        <end position="191"/>
    </location>
</feature>
<evidence type="ECO:0000313" key="10">
    <source>
        <dbReference type="EMBL" id="RII98434.1"/>
    </source>
</evidence>
<evidence type="ECO:0000256" key="5">
    <source>
        <dbReference type="ARBA" id="ARBA00058604"/>
    </source>
</evidence>
<dbReference type="InterPro" id="IPR031310">
    <property type="entry name" value="Ribosomal_uL5_N"/>
</dbReference>
<evidence type="ECO:0000256" key="6">
    <source>
        <dbReference type="HAMAP-Rule" id="MF_01333"/>
    </source>
</evidence>
<dbReference type="SUPFAM" id="SSF55282">
    <property type="entry name" value="RL5-like"/>
    <property type="match status" value="1"/>
</dbReference>
<dbReference type="EMBL" id="QWEC01000023">
    <property type="protein sequence ID" value="RII98434.1"/>
    <property type="molecule type" value="Genomic_DNA"/>
</dbReference>
<dbReference type="Pfam" id="PF00281">
    <property type="entry name" value="Ribosomal_L5"/>
    <property type="match status" value="1"/>
</dbReference>
<evidence type="ECO:0000313" key="11">
    <source>
        <dbReference type="Proteomes" id="UP000266298"/>
    </source>
</evidence>
<dbReference type="InterPro" id="IPR031309">
    <property type="entry name" value="Ribosomal_uL5_C"/>
</dbReference>
<comment type="similarity">
    <text evidence="1 6 7">Belongs to the universal ribosomal protein uL5 family.</text>
</comment>
<accession>A0A399NWS6</accession>
<reference evidence="10 11" key="1">
    <citation type="submission" date="2018-08" db="EMBL/GenBank/DDBJ databases">
        <title>Genome Sequence of Clavibacter michiganensis Subspecies type strains, and the Atypical Peach-Colored Strains Isolated from Tomato.</title>
        <authorList>
            <person name="Osdaghi E."/>
            <person name="Portier P."/>
            <person name="Briand M."/>
            <person name="Jacques M.-A."/>
        </authorList>
    </citation>
    <scope>NUCLEOTIDE SEQUENCE [LARGE SCALE GENOMIC DNA]</scope>
    <source>
        <strain evidence="10 11">CFBP 7493</strain>
    </source>
</reference>
<comment type="caution">
    <text evidence="10">The sequence shown here is derived from an EMBL/GenBank/DDBJ whole genome shotgun (WGS) entry which is preliminary data.</text>
</comment>
<evidence type="ECO:0000256" key="2">
    <source>
        <dbReference type="ARBA" id="ARBA00022980"/>
    </source>
</evidence>
<dbReference type="GO" id="GO:0005840">
    <property type="term" value="C:ribosome"/>
    <property type="evidence" value="ECO:0007669"/>
    <property type="project" value="UniProtKB-KW"/>
</dbReference>
<sequence length="198" mass="21943">MTDTATADTAEGTQLPRLKQKYRTEIVSQLTADLGFTNVHQVPGLTKIVVNMGVGDAARDGKIIDGAVADLTKITGQKPQVTKARKSIAQFKLREGQAIGTHVTLRGDRMWEFLDRLLSLALPRIRDFRGLSPKQFDGNGNYTFGLNEQSMFHEIDQDRIDRVRGMDITVVTTARTDDEGRALLKALGFPFQTPENTP</sequence>
<organism evidence="10 11">
    <name type="scientific">Clavibacter michiganensis</name>
    <dbReference type="NCBI Taxonomy" id="28447"/>
    <lineage>
        <taxon>Bacteria</taxon>
        <taxon>Bacillati</taxon>
        <taxon>Actinomycetota</taxon>
        <taxon>Actinomycetes</taxon>
        <taxon>Micrococcales</taxon>
        <taxon>Microbacteriaceae</taxon>
        <taxon>Clavibacter</taxon>
    </lineage>
</organism>
<dbReference type="FunFam" id="3.30.1440.10:FF:000001">
    <property type="entry name" value="50S ribosomal protein L5"/>
    <property type="match status" value="1"/>
</dbReference>